<feature type="domain" description="RNA polymerase sigma factor 70 region 4 type 2" evidence="7">
    <location>
        <begin position="138"/>
        <end position="189"/>
    </location>
</feature>
<dbReference type="SUPFAM" id="SSF88946">
    <property type="entry name" value="Sigma2 domain of RNA polymerase sigma factors"/>
    <property type="match status" value="1"/>
</dbReference>
<dbReference type="PANTHER" id="PTHR43133:SF8">
    <property type="entry name" value="RNA POLYMERASE SIGMA FACTOR HI_1459-RELATED"/>
    <property type="match status" value="1"/>
</dbReference>
<keyword evidence="5" id="KW-0804">Transcription</keyword>
<keyword evidence="2" id="KW-0805">Transcription regulation</keyword>
<feature type="domain" description="RNA polymerase sigma-70 region 2" evidence="6">
    <location>
        <begin position="31"/>
        <end position="95"/>
    </location>
</feature>
<dbReference type="GO" id="GO:0003677">
    <property type="term" value="F:DNA binding"/>
    <property type="evidence" value="ECO:0007669"/>
    <property type="project" value="UniProtKB-KW"/>
</dbReference>
<evidence type="ECO:0000256" key="4">
    <source>
        <dbReference type="ARBA" id="ARBA00023125"/>
    </source>
</evidence>
<evidence type="ECO:0000313" key="9">
    <source>
        <dbReference type="Proteomes" id="UP001320119"/>
    </source>
</evidence>
<dbReference type="InterPro" id="IPR013249">
    <property type="entry name" value="RNA_pol_sigma70_r4_t2"/>
</dbReference>
<evidence type="ECO:0000313" key="8">
    <source>
        <dbReference type="EMBL" id="BCD96591.1"/>
    </source>
</evidence>
<dbReference type="Gene3D" id="1.10.1740.10">
    <property type="match status" value="1"/>
</dbReference>
<dbReference type="InterPro" id="IPR013325">
    <property type="entry name" value="RNA_pol_sigma_r2"/>
</dbReference>
<protein>
    <submittedName>
        <fullName evidence="8">RNA polymerase sigma-70 factor, ECF subfamily</fullName>
    </submittedName>
</protein>
<evidence type="ECO:0000259" key="7">
    <source>
        <dbReference type="Pfam" id="PF08281"/>
    </source>
</evidence>
<dbReference type="InterPro" id="IPR013324">
    <property type="entry name" value="RNA_pol_sigma_r3/r4-like"/>
</dbReference>
<dbReference type="KEGG" id="marq:MARGE09_P0791"/>
<dbReference type="InterPro" id="IPR007627">
    <property type="entry name" value="RNA_pol_sigma70_r2"/>
</dbReference>
<dbReference type="Proteomes" id="UP001320119">
    <property type="component" value="Chromosome"/>
</dbReference>
<dbReference type="PANTHER" id="PTHR43133">
    <property type="entry name" value="RNA POLYMERASE ECF-TYPE SIGMA FACTO"/>
    <property type="match status" value="1"/>
</dbReference>
<sequence>MNASNAVVVNDYAEAEQTVSHHFNDVVYMSQLRDHMVKFAATQLPDKAIAEDLVQDALLGAVKNLQHFSGRAAFRSWVFAILKNKMVDFFRRQGRAPKTESLDFEDNFKDDGHWQDQAMPQVWQCPENGLKQQQFMQVLELCLNKLPARQARVFMMREFLGLSTLEICGQVGITETNLNAMLCRARTALQQCLSTHWLDTASPQKTGFERFFKRSAQ</sequence>
<dbReference type="GO" id="GO:0006352">
    <property type="term" value="P:DNA-templated transcription initiation"/>
    <property type="evidence" value="ECO:0007669"/>
    <property type="project" value="InterPro"/>
</dbReference>
<accession>A0AAN1WFE9</accession>
<dbReference type="InterPro" id="IPR039425">
    <property type="entry name" value="RNA_pol_sigma-70-like"/>
</dbReference>
<keyword evidence="9" id="KW-1185">Reference proteome</keyword>
<name>A0AAN1WFE9_9GAMM</name>
<gene>
    <name evidence="8" type="ORF">MARGE09_P0791</name>
</gene>
<dbReference type="NCBIfam" id="TIGR02937">
    <property type="entry name" value="sigma70-ECF"/>
    <property type="match status" value="1"/>
</dbReference>
<evidence type="ECO:0000256" key="3">
    <source>
        <dbReference type="ARBA" id="ARBA00023082"/>
    </source>
</evidence>
<evidence type="ECO:0000256" key="1">
    <source>
        <dbReference type="ARBA" id="ARBA00010641"/>
    </source>
</evidence>
<organism evidence="8 9">
    <name type="scientific">Marinagarivorans cellulosilyticus</name>
    <dbReference type="NCBI Taxonomy" id="2721545"/>
    <lineage>
        <taxon>Bacteria</taxon>
        <taxon>Pseudomonadati</taxon>
        <taxon>Pseudomonadota</taxon>
        <taxon>Gammaproteobacteria</taxon>
        <taxon>Cellvibrionales</taxon>
        <taxon>Cellvibrionaceae</taxon>
        <taxon>Marinagarivorans</taxon>
    </lineage>
</organism>
<dbReference type="NCBIfam" id="TIGR02943">
    <property type="entry name" value="Sig70_famx1"/>
    <property type="match status" value="1"/>
</dbReference>
<dbReference type="Pfam" id="PF08281">
    <property type="entry name" value="Sigma70_r4_2"/>
    <property type="match status" value="1"/>
</dbReference>
<dbReference type="EMBL" id="AP023086">
    <property type="protein sequence ID" value="BCD96591.1"/>
    <property type="molecule type" value="Genomic_DNA"/>
</dbReference>
<dbReference type="Pfam" id="PF04542">
    <property type="entry name" value="Sigma70_r2"/>
    <property type="match status" value="1"/>
</dbReference>
<evidence type="ECO:0000256" key="2">
    <source>
        <dbReference type="ARBA" id="ARBA00023015"/>
    </source>
</evidence>
<dbReference type="InterPro" id="IPR036388">
    <property type="entry name" value="WH-like_DNA-bd_sf"/>
</dbReference>
<keyword evidence="4" id="KW-0238">DNA-binding</keyword>
<dbReference type="InterPro" id="IPR014289">
    <property type="entry name" value="RNA_pol_sigma-24-rel"/>
</dbReference>
<dbReference type="SUPFAM" id="SSF88659">
    <property type="entry name" value="Sigma3 and sigma4 domains of RNA polymerase sigma factors"/>
    <property type="match status" value="1"/>
</dbReference>
<evidence type="ECO:0000259" key="6">
    <source>
        <dbReference type="Pfam" id="PF04542"/>
    </source>
</evidence>
<dbReference type="GO" id="GO:0016987">
    <property type="term" value="F:sigma factor activity"/>
    <property type="evidence" value="ECO:0007669"/>
    <property type="project" value="UniProtKB-KW"/>
</dbReference>
<dbReference type="AlphaFoldDB" id="A0AAN1WFE9"/>
<dbReference type="Gene3D" id="1.10.10.10">
    <property type="entry name" value="Winged helix-like DNA-binding domain superfamily/Winged helix DNA-binding domain"/>
    <property type="match status" value="1"/>
</dbReference>
<dbReference type="InterPro" id="IPR014284">
    <property type="entry name" value="RNA_pol_sigma-70_dom"/>
</dbReference>
<keyword evidence="3" id="KW-0731">Sigma factor</keyword>
<comment type="similarity">
    <text evidence="1">Belongs to the sigma-70 factor family. ECF subfamily.</text>
</comment>
<dbReference type="RefSeq" id="WP_236986085.1">
    <property type="nucleotide sequence ID" value="NZ_AP023086.1"/>
</dbReference>
<reference evidence="8 9" key="1">
    <citation type="journal article" date="2022" name="IScience">
        <title>An ultrasensitive nanofiber-based assay for enzymatic hydrolysis and deep-sea microbial degradation of cellulose.</title>
        <authorList>
            <person name="Tsudome M."/>
            <person name="Tachioka M."/>
            <person name="Miyazaki M."/>
            <person name="Uchimura K."/>
            <person name="Tsuda M."/>
            <person name="Takaki Y."/>
            <person name="Deguchi S."/>
        </authorList>
    </citation>
    <scope>NUCLEOTIDE SEQUENCE [LARGE SCALE GENOMIC DNA]</scope>
    <source>
        <strain evidence="8 9">GE09</strain>
    </source>
</reference>
<evidence type="ECO:0000256" key="5">
    <source>
        <dbReference type="ARBA" id="ARBA00023163"/>
    </source>
</evidence>
<proteinExistence type="inferred from homology"/>